<dbReference type="PROSITE" id="PS00135">
    <property type="entry name" value="TRYPSIN_SER"/>
    <property type="match status" value="1"/>
</dbReference>
<dbReference type="SUPFAM" id="SSF50494">
    <property type="entry name" value="Trypsin-like serine proteases"/>
    <property type="match status" value="1"/>
</dbReference>
<evidence type="ECO:0000256" key="1">
    <source>
        <dbReference type="ARBA" id="ARBA00022670"/>
    </source>
</evidence>
<keyword evidence="4" id="KW-0720">Serine protease</keyword>
<comment type="similarity">
    <text evidence="8">Belongs to the peptidase S1 family. CLIP subfamily.</text>
</comment>
<feature type="domain" description="Peptidase S1" evidence="9">
    <location>
        <begin position="9"/>
        <end position="195"/>
    </location>
</feature>
<organism evidence="10 11">
    <name type="scientific">Drosophila gunungcola</name>
    <name type="common">fruit fly</name>
    <dbReference type="NCBI Taxonomy" id="103775"/>
    <lineage>
        <taxon>Eukaryota</taxon>
        <taxon>Metazoa</taxon>
        <taxon>Ecdysozoa</taxon>
        <taxon>Arthropoda</taxon>
        <taxon>Hexapoda</taxon>
        <taxon>Insecta</taxon>
        <taxon>Pterygota</taxon>
        <taxon>Neoptera</taxon>
        <taxon>Endopterygota</taxon>
        <taxon>Diptera</taxon>
        <taxon>Brachycera</taxon>
        <taxon>Muscomorpha</taxon>
        <taxon>Ephydroidea</taxon>
        <taxon>Drosophilidae</taxon>
        <taxon>Drosophila</taxon>
        <taxon>Sophophora</taxon>
    </lineage>
</organism>
<dbReference type="InterPro" id="IPR001314">
    <property type="entry name" value="Peptidase_S1A"/>
</dbReference>
<evidence type="ECO:0000256" key="6">
    <source>
        <dbReference type="ARBA" id="ARBA00023145"/>
    </source>
</evidence>
<evidence type="ECO:0000256" key="2">
    <source>
        <dbReference type="ARBA" id="ARBA00022723"/>
    </source>
</evidence>
<evidence type="ECO:0000259" key="9">
    <source>
        <dbReference type="PROSITE" id="PS50240"/>
    </source>
</evidence>
<evidence type="ECO:0000313" key="11">
    <source>
        <dbReference type="Proteomes" id="UP001059596"/>
    </source>
</evidence>
<comment type="caution">
    <text evidence="10">The sequence shown here is derived from an EMBL/GenBank/DDBJ whole genome shotgun (WGS) entry which is preliminary data.</text>
</comment>
<keyword evidence="6" id="KW-0865">Zymogen</keyword>
<dbReference type="InterPro" id="IPR051487">
    <property type="entry name" value="Ser/Thr_Proteases_Immune/Dev"/>
</dbReference>
<keyword evidence="1" id="KW-0645">Protease</keyword>
<dbReference type="GO" id="GO:0004252">
    <property type="term" value="F:serine-type endopeptidase activity"/>
    <property type="evidence" value="ECO:0007669"/>
    <property type="project" value="InterPro"/>
</dbReference>
<proteinExistence type="inferred from homology"/>
<dbReference type="PANTHER" id="PTHR24256">
    <property type="entry name" value="TRYPTASE-RELATED"/>
    <property type="match status" value="1"/>
</dbReference>
<dbReference type="InterPro" id="IPR043504">
    <property type="entry name" value="Peptidase_S1_PA_chymotrypsin"/>
</dbReference>
<evidence type="ECO:0000256" key="5">
    <source>
        <dbReference type="ARBA" id="ARBA00022837"/>
    </source>
</evidence>
<dbReference type="InterPro" id="IPR033116">
    <property type="entry name" value="TRYPSIN_SER"/>
</dbReference>
<dbReference type="FunFam" id="2.40.10.10:FF:000078">
    <property type="entry name" value="Serine protease H137"/>
    <property type="match status" value="1"/>
</dbReference>
<protein>
    <recommendedName>
        <fullName evidence="9">Peptidase S1 domain-containing protein</fullName>
    </recommendedName>
</protein>
<dbReference type="GO" id="GO:0006508">
    <property type="term" value="P:proteolysis"/>
    <property type="evidence" value="ECO:0007669"/>
    <property type="project" value="UniProtKB-KW"/>
</dbReference>
<dbReference type="Proteomes" id="UP001059596">
    <property type="component" value="Chromosome 3R"/>
</dbReference>
<sequence>MGKRNPEFVRLGEKDRSCITSNCSVVKEYSVDLAIKHPDYFFQFPVHKNDVAILKLNVDVEYNEFIKPICIIVDEEVNLADINQIQAFGWGITQAHKKKASDTLKTINLQLQSPLECLRSVQVNSTDEQFCARSPTGGDTCYGDSGGPVAGNYMYEGQSRYVQMGIVSFGSLSCNKSAIYTNVTSHRNWILTVLQTHGRQLLLGLETFPGVN</sequence>
<keyword evidence="11" id="KW-1185">Reference proteome</keyword>
<dbReference type="CDD" id="cd00190">
    <property type="entry name" value="Tryp_SPc"/>
    <property type="match status" value="1"/>
</dbReference>
<accession>A0A9Q0BUY3</accession>
<keyword evidence="3" id="KW-0378">Hydrolase</keyword>
<keyword evidence="7" id="KW-1015">Disulfide bond</keyword>
<evidence type="ECO:0000256" key="8">
    <source>
        <dbReference type="ARBA" id="ARBA00024195"/>
    </source>
</evidence>
<evidence type="ECO:0000256" key="7">
    <source>
        <dbReference type="ARBA" id="ARBA00023157"/>
    </source>
</evidence>
<name>A0A9Q0BUY3_9MUSC</name>
<dbReference type="EMBL" id="JAMKOV010000001">
    <property type="protein sequence ID" value="KAI8045647.1"/>
    <property type="molecule type" value="Genomic_DNA"/>
</dbReference>
<dbReference type="PROSITE" id="PS50240">
    <property type="entry name" value="TRYPSIN_DOM"/>
    <property type="match status" value="1"/>
</dbReference>
<dbReference type="Pfam" id="PF00089">
    <property type="entry name" value="Trypsin"/>
    <property type="match status" value="1"/>
</dbReference>
<evidence type="ECO:0000256" key="4">
    <source>
        <dbReference type="ARBA" id="ARBA00022825"/>
    </source>
</evidence>
<dbReference type="SMART" id="SM00020">
    <property type="entry name" value="Tryp_SPc"/>
    <property type="match status" value="1"/>
</dbReference>
<dbReference type="InterPro" id="IPR009003">
    <property type="entry name" value="Peptidase_S1_PA"/>
</dbReference>
<gene>
    <name evidence="10" type="ORF">M5D96_001830</name>
</gene>
<dbReference type="Gene3D" id="2.40.10.10">
    <property type="entry name" value="Trypsin-like serine proteases"/>
    <property type="match status" value="2"/>
</dbReference>
<keyword evidence="5" id="KW-0106">Calcium</keyword>
<dbReference type="AlphaFoldDB" id="A0A9Q0BUY3"/>
<reference evidence="10" key="1">
    <citation type="journal article" date="2023" name="Genome Biol. Evol.">
        <title>Long-read-based Genome Assembly of Drosophila gunungcola Reveals Fewer Chemosensory Genes in Flower-breeding Species.</title>
        <authorList>
            <person name="Negi A."/>
            <person name="Liao B.Y."/>
            <person name="Yeh S.D."/>
        </authorList>
    </citation>
    <scope>NUCLEOTIDE SEQUENCE</scope>
    <source>
        <strain evidence="10">Sukarami</strain>
    </source>
</reference>
<dbReference type="GO" id="GO:0046872">
    <property type="term" value="F:metal ion binding"/>
    <property type="evidence" value="ECO:0007669"/>
    <property type="project" value="UniProtKB-KW"/>
</dbReference>
<evidence type="ECO:0000313" key="10">
    <source>
        <dbReference type="EMBL" id="KAI8045647.1"/>
    </source>
</evidence>
<evidence type="ECO:0000256" key="3">
    <source>
        <dbReference type="ARBA" id="ARBA00022801"/>
    </source>
</evidence>
<dbReference type="InterPro" id="IPR001254">
    <property type="entry name" value="Trypsin_dom"/>
</dbReference>
<keyword evidence="2" id="KW-0479">Metal-binding</keyword>
<dbReference type="PRINTS" id="PR00722">
    <property type="entry name" value="CHYMOTRYPSIN"/>
</dbReference>